<name>A0A183E2Y9_9BILA</name>
<feature type="signal peptide" evidence="1">
    <location>
        <begin position="1"/>
        <end position="18"/>
    </location>
</feature>
<evidence type="ECO:0000313" key="3">
    <source>
        <dbReference type="EMBL" id="VDN25792.1"/>
    </source>
</evidence>
<evidence type="ECO:0000313" key="4">
    <source>
        <dbReference type="Proteomes" id="UP000271098"/>
    </source>
</evidence>
<reference evidence="5" key="1">
    <citation type="submission" date="2016-06" db="UniProtKB">
        <authorList>
            <consortium name="WormBaseParasite"/>
        </authorList>
    </citation>
    <scope>IDENTIFICATION</scope>
</reference>
<evidence type="ECO:0000256" key="1">
    <source>
        <dbReference type="SAM" id="SignalP"/>
    </source>
</evidence>
<keyword evidence="1" id="KW-0732">Signal</keyword>
<accession>A0A183E2Y9</accession>
<dbReference type="Proteomes" id="UP000271098">
    <property type="component" value="Unassembled WGS sequence"/>
</dbReference>
<proteinExistence type="predicted"/>
<dbReference type="Pfam" id="PF25342">
    <property type="entry name" value="GT_PLOD"/>
    <property type="match status" value="1"/>
</dbReference>
<protein>
    <submittedName>
        <fullName evidence="5">DUF4347 domain-containing protein</fullName>
    </submittedName>
</protein>
<organism evidence="5">
    <name type="scientific">Gongylonema pulchrum</name>
    <dbReference type="NCBI Taxonomy" id="637853"/>
    <lineage>
        <taxon>Eukaryota</taxon>
        <taxon>Metazoa</taxon>
        <taxon>Ecdysozoa</taxon>
        <taxon>Nematoda</taxon>
        <taxon>Chromadorea</taxon>
        <taxon>Rhabditida</taxon>
        <taxon>Spirurina</taxon>
        <taxon>Spiruromorpha</taxon>
        <taxon>Spiruroidea</taxon>
        <taxon>Gongylonematidae</taxon>
        <taxon>Gongylonema</taxon>
    </lineage>
</organism>
<reference evidence="3 4" key="2">
    <citation type="submission" date="2018-11" db="EMBL/GenBank/DDBJ databases">
        <authorList>
            <consortium name="Pathogen Informatics"/>
        </authorList>
    </citation>
    <scope>NUCLEOTIDE SEQUENCE [LARGE SCALE GENOMIC DNA]</scope>
</reference>
<gene>
    <name evidence="3" type="ORF">GPUH_LOCUS15331</name>
</gene>
<feature type="domain" description="PLOD1-3-like GT" evidence="2">
    <location>
        <begin position="28"/>
        <end position="121"/>
    </location>
</feature>
<evidence type="ECO:0000259" key="2">
    <source>
        <dbReference type="Pfam" id="PF25342"/>
    </source>
</evidence>
<dbReference type="EMBL" id="UYRT01082303">
    <property type="protein sequence ID" value="VDN25792.1"/>
    <property type="molecule type" value="Genomic_DNA"/>
</dbReference>
<dbReference type="InterPro" id="IPR057589">
    <property type="entry name" value="GT_PLOD"/>
</dbReference>
<sequence length="151" mass="16965">MYLSAVVVLLLLVDYAVADPKCDPSAYKLSMIAVHEGSDDALERLRHSAERHSIDFTVVDLAAENVARNIENTEIRSTRFRRLLTEIDALKARSTHILLVDGFDAIVTGKETEILCQYLSACTNCHALLPSNRMGSKERCQTVFFLVFDFK</sequence>
<dbReference type="AlphaFoldDB" id="A0A183E2Y9"/>
<keyword evidence="4" id="KW-1185">Reference proteome</keyword>
<evidence type="ECO:0000313" key="5">
    <source>
        <dbReference type="WBParaSite" id="GPUH_0001535001-mRNA-1"/>
    </source>
</evidence>
<feature type="chain" id="PRO_5043138978" evidence="1">
    <location>
        <begin position="19"/>
        <end position="151"/>
    </location>
</feature>
<dbReference type="WBParaSite" id="GPUH_0001535001-mRNA-1">
    <property type="protein sequence ID" value="GPUH_0001535001-mRNA-1"/>
    <property type="gene ID" value="GPUH_0001535001"/>
</dbReference>
<dbReference type="OrthoDB" id="69177at2759"/>